<evidence type="ECO:0000313" key="3">
    <source>
        <dbReference type="Proteomes" id="UP000593766"/>
    </source>
</evidence>
<dbReference type="GeneID" id="59454276"/>
<keyword evidence="1" id="KW-0472">Membrane</keyword>
<name>A0A7M1UU27_9CREN</name>
<organism evidence="2 3">
    <name type="scientific">Thermosphaera chiliense</name>
    <dbReference type="NCBI Taxonomy" id="3402707"/>
    <lineage>
        <taxon>Archaea</taxon>
        <taxon>Thermoproteota</taxon>
        <taxon>Thermoprotei</taxon>
        <taxon>Desulfurococcales</taxon>
        <taxon>Desulfurococcaceae</taxon>
        <taxon>Thermosphaera</taxon>
    </lineage>
</organism>
<keyword evidence="1" id="KW-0812">Transmembrane</keyword>
<keyword evidence="3" id="KW-1185">Reference proteome</keyword>
<accession>A0A7M1UU27</accession>
<dbReference type="OrthoDB" id="379666at2157"/>
<dbReference type="AlphaFoldDB" id="A0A7M1UU27"/>
<dbReference type="SUPFAM" id="SSF50969">
    <property type="entry name" value="YVTN repeat-like/Quinoprotein amine dehydrogenase"/>
    <property type="match status" value="1"/>
</dbReference>
<dbReference type="KEGG" id="tcs:IMZ38_02620"/>
<feature type="transmembrane region" description="Helical" evidence="1">
    <location>
        <begin position="684"/>
        <end position="702"/>
    </location>
</feature>
<evidence type="ECO:0000256" key="1">
    <source>
        <dbReference type="SAM" id="Phobius"/>
    </source>
</evidence>
<sequence length="706" mass="75725">MHEALKIILILTLITASILPLALGTQVRNQPLVSETPLGVKIPVDNTPYASYTIEPNLVYYGGKYYTSILNVTHGSYVEGNITFFTIDPATGQAEKTVLTDNLGIDNYLVLAGGKLALAYSRFPNTTYYRDLRLFLIDPATGSVEANIPVAETPRIYDEHPVAAYNPVSNLLGIAHYMGNGSYRGFMLSIVDLSSQALVKTYLIPPNTTLDYRTITLNIAPLGDGFIFLYVNDTSTPGELDLNPVFFNLTSMYQLPVIPTSGANETLGDIVTMRAPNITRTDTTYSPFLPVVVSDNRVVFAGFTYNSDGSRSVFIAEAAMVGGEVVLRRIVLGPGHYPSIALGSSTIAVAYSSPGAGGYDVVLKILDIESLGEIASLNLSRIAGTQEFNEAYVKIAYSPMGYYIVTWSMMYGTTYSIVVGGVKESSLGFTGPITLETTPAMNATPVRVGVDGLDGFAVLFREYNVATNESDTYLFLGRIGVDLPPITETTTTTETVTTTTTVTTTSTVTETVPTTTTITETITSTTTVTETATETTTVTTTLTETNTTTVTETVTSTVTSTVTTTVTETYTETTTETVTETSYTTIPTTVTSTITNTTTVTETSYTVIPTTTTVVQTSYTTIPVSTTVTNTTTVTSTATVTNAVYTTVTETQTETTTRTVVSTEWTTSTKTETYTTSILETSTGIAGAIATLIVGFLVGWLVRRPK</sequence>
<dbReference type="InterPro" id="IPR011044">
    <property type="entry name" value="Quino_amine_DH_bsu"/>
</dbReference>
<dbReference type="RefSeq" id="WP_193436628.1">
    <property type="nucleotide sequence ID" value="NZ_CP063144.1"/>
</dbReference>
<dbReference type="Proteomes" id="UP000593766">
    <property type="component" value="Chromosome"/>
</dbReference>
<reference evidence="2 3" key="1">
    <citation type="submission" date="2020-10" db="EMBL/GenBank/DDBJ databases">
        <title>Complete genome sequence of Thermosphaera aggregans strain 3507.</title>
        <authorList>
            <person name="Zayulina K.S."/>
            <person name="Elcheninov A.G."/>
            <person name="Toshchakov S.V."/>
            <person name="Kublanov I.V."/>
            <person name="Kochetkova T.V."/>
        </authorList>
    </citation>
    <scope>NUCLEOTIDE SEQUENCE [LARGE SCALE GENOMIC DNA]</scope>
    <source>
        <strain evidence="2 3">3507</strain>
    </source>
</reference>
<gene>
    <name evidence="2" type="ORF">IMZ38_02620</name>
</gene>
<evidence type="ECO:0000313" key="2">
    <source>
        <dbReference type="EMBL" id="QOR94832.1"/>
    </source>
</evidence>
<protein>
    <submittedName>
        <fullName evidence="2">Uncharacterized protein</fullName>
    </submittedName>
</protein>
<dbReference type="EMBL" id="CP063144">
    <property type="protein sequence ID" value="QOR94832.1"/>
    <property type="molecule type" value="Genomic_DNA"/>
</dbReference>
<keyword evidence="1" id="KW-1133">Transmembrane helix</keyword>
<proteinExistence type="predicted"/>